<evidence type="ECO:0000256" key="1">
    <source>
        <dbReference type="SAM" id="Phobius"/>
    </source>
</evidence>
<protein>
    <submittedName>
        <fullName evidence="2">Uncharacterized protein</fullName>
    </submittedName>
</protein>
<dbReference type="EMBL" id="MCGN01000011">
    <property type="protein sequence ID" value="ORY91409.1"/>
    <property type="molecule type" value="Genomic_DNA"/>
</dbReference>
<dbReference type="Proteomes" id="UP000242180">
    <property type="component" value="Unassembled WGS sequence"/>
</dbReference>
<gene>
    <name evidence="2" type="ORF">BCR43DRAFT_499040</name>
</gene>
<dbReference type="OMA" id="YMTAYNE"/>
<reference evidence="2 3" key="1">
    <citation type="submission" date="2016-07" db="EMBL/GenBank/DDBJ databases">
        <title>Pervasive Adenine N6-methylation of Active Genes in Fungi.</title>
        <authorList>
            <consortium name="DOE Joint Genome Institute"/>
            <person name="Mondo S.J."/>
            <person name="Dannebaum R.O."/>
            <person name="Kuo R.C."/>
            <person name="Labutti K."/>
            <person name="Haridas S."/>
            <person name="Kuo A."/>
            <person name="Salamov A."/>
            <person name="Ahrendt S.R."/>
            <person name="Lipzen A."/>
            <person name="Sullivan W."/>
            <person name="Andreopoulos W.B."/>
            <person name="Clum A."/>
            <person name="Lindquist E."/>
            <person name="Daum C."/>
            <person name="Ramamoorthy G.K."/>
            <person name="Gryganskyi A."/>
            <person name="Culley D."/>
            <person name="Magnuson J.K."/>
            <person name="James T.Y."/>
            <person name="O'Malley M.A."/>
            <person name="Stajich J.E."/>
            <person name="Spatafora J.W."/>
            <person name="Visel A."/>
            <person name="Grigoriev I.V."/>
        </authorList>
    </citation>
    <scope>NUCLEOTIDE SEQUENCE [LARGE SCALE GENOMIC DNA]</scope>
    <source>
        <strain evidence="2 3">NRRL 2496</strain>
    </source>
</reference>
<evidence type="ECO:0000313" key="3">
    <source>
        <dbReference type="Proteomes" id="UP000242180"/>
    </source>
</evidence>
<proteinExistence type="predicted"/>
<organism evidence="2 3">
    <name type="scientific">Syncephalastrum racemosum</name>
    <name type="common">Filamentous fungus</name>
    <dbReference type="NCBI Taxonomy" id="13706"/>
    <lineage>
        <taxon>Eukaryota</taxon>
        <taxon>Fungi</taxon>
        <taxon>Fungi incertae sedis</taxon>
        <taxon>Mucoromycota</taxon>
        <taxon>Mucoromycotina</taxon>
        <taxon>Mucoromycetes</taxon>
        <taxon>Mucorales</taxon>
        <taxon>Syncephalastraceae</taxon>
        <taxon>Syncephalastrum</taxon>
    </lineage>
</organism>
<feature type="transmembrane region" description="Helical" evidence="1">
    <location>
        <begin position="31"/>
        <end position="50"/>
    </location>
</feature>
<dbReference type="OrthoDB" id="70250at2759"/>
<keyword evidence="3" id="KW-1185">Reference proteome</keyword>
<dbReference type="InParanoid" id="A0A1X2H233"/>
<evidence type="ECO:0000313" key="2">
    <source>
        <dbReference type="EMBL" id="ORY91409.1"/>
    </source>
</evidence>
<name>A0A1X2H233_SYNRA</name>
<comment type="caution">
    <text evidence="2">The sequence shown here is derived from an EMBL/GenBank/DDBJ whole genome shotgun (WGS) entry which is preliminary data.</text>
</comment>
<sequence length="80" mass="9007">MRKLIGVVLAFWLGYLTSSFGVFGFLLEDKRALYVVVGILSAYAAIFIPLERIAEAEAQRSAGYPYRTSAREQLQRRGSF</sequence>
<dbReference type="AlphaFoldDB" id="A0A1X2H233"/>
<keyword evidence="1" id="KW-0472">Membrane</keyword>
<keyword evidence="1" id="KW-0812">Transmembrane</keyword>
<accession>A0A1X2H233</accession>
<keyword evidence="1" id="KW-1133">Transmembrane helix</keyword>